<dbReference type="Proteomes" id="UP001138768">
    <property type="component" value="Unassembled WGS sequence"/>
</dbReference>
<dbReference type="Gene3D" id="3.40.50.850">
    <property type="entry name" value="Isochorismatase-like"/>
    <property type="match status" value="1"/>
</dbReference>
<organism evidence="2 3">
    <name type="scientific">Lamprobacter modestohalophilus</name>
    <dbReference type="NCBI Taxonomy" id="1064514"/>
    <lineage>
        <taxon>Bacteria</taxon>
        <taxon>Pseudomonadati</taxon>
        <taxon>Pseudomonadota</taxon>
        <taxon>Gammaproteobacteria</taxon>
        <taxon>Chromatiales</taxon>
        <taxon>Chromatiaceae</taxon>
        <taxon>Lamprobacter</taxon>
    </lineage>
</organism>
<name>A0A9X0W703_9GAMM</name>
<gene>
    <name evidence="2" type="ORF">CKO42_06730</name>
</gene>
<dbReference type="EMBL" id="NRRY01000007">
    <property type="protein sequence ID" value="MBK1618144.1"/>
    <property type="molecule type" value="Genomic_DNA"/>
</dbReference>
<accession>A0A9X0W703</accession>
<reference evidence="2 3" key="1">
    <citation type="journal article" date="2020" name="Microorganisms">
        <title>Osmotic Adaptation and Compatible Solute Biosynthesis of Phototrophic Bacteria as Revealed from Genome Analyses.</title>
        <authorList>
            <person name="Imhoff J.F."/>
            <person name="Rahn T."/>
            <person name="Kunzel S."/>
            <person name="Keller A."/>
            <person name="Neulinger S.C."/>
        </authorList>
    </citation>
    <scope>NUCLEOTIDE SEQUENCE [LARGE SCALE GENOMIC DNA]</scope>
    <source>
        <strain evidence="2 3">DSM 25653</strain>
    </source>
</reference>
<sequence length="197" mass="21910">MSIHQAPMPLCQAAFAQLLIIDAQERLAAAMPEDLLERTVTNINRLISAAKILEIPIISTEQNPQGLGKTITAVREQMPETAMPTEKTCFSCCTAPGFERALTEQPQRKQVVLVGMEAHICILQTASGLQRWGYQVFIAADAICSRHPGKAENALERMRHSGIQVSNTESVAFEWLSDSQHQQFRAVSRLFKEPRNP</sequence>
<dbReference type="InterPro" id="IPR036380">
    <property type="entry name" value="Isochorismatase-like_sf"/>
</dbReference>
<dbReference type="InterPro" id="IPR050993">
    <property type="entry name" value="Isochorismatase_domain"/>
</dbReference>
<comment type="caution">
    <text evidence="2">The sequence shown here is derived from an EMBL/GenBank/DDBJ whole genome shotgun (WGS) entry which is preliminary data.</text>
</comment>
<feature type="domain" description="Isochorismatase-like" evidence="1">
    <location>
        <begin position="18"/>
        <end position="169"/>
    </location>
</feature>
<protein>
    <submittedName>
        <fullName evidence="2">Isochorismatase</fullName>
    </submittedName>
</protein>
<dbReference type="SUPFAM" id="SSF52499">
    <property type="entry name" value="Isochorismatase-like hydrolases"/>
    <property type="match status" value="1"/>
</dbReference>
<dbReference type="InterPro" id="IPR000868">
    <property type="entry name" value="Isochorismatase-like_dom"/>
</dbReference>
<dbReference type="PANTHER" id="PTHR14119">
    <property type="entry name" value="HYDROLASE"/>
    <property type="match status" value="1"/>
</dbReference>
<dbReference type="RefSeq" id="WP_200240935.1">
    <property type="nucleotide sequence ID" value="NZ_NRRY01000007.1"/>
</dbReference>
<evidence type="ECO:0000259" key="1">
    <source>
        <dbReference type="Pfam" id="PF00857"/>
    </source>
</evidence>
<dbReference type="AlphaFoldDB" id="A0A9X0W703"/>
<dbReference type="PANTHER" id="PTHR14119:SF3">
    <property type="entry name" value="ISOCHORISMATASE DOMAIN-CONTAINING PROTEIN 2"/>
    <property type="match status" value="1"/>
</dbReference>
<evidence type="ECO:0000313" key="2">
    <source>
        <dbReference type="EMBL" id="MBK1618144.1"/>
    </source>
</evidence>
<evidence type="ECO:0000313" key="3">
    <source>
        <dbReference type="Proteomes" id="UP001138768"/>
    </source>
</evidence>
<proteinExistence type="predicted"/>
<keyword evidence="3" id="KW-1185">Reference proteome</keyword>
<dbReference type="Pfam" id="PF00857">
    <property type="entry name" value="Isochorismatase"/>
    <property type="match status" value="1"/>
</dbReference>